<keyword evidence="16" id="KW-1185">Reference proteome</keyword>
<name>L0ICD8_HALRX</name>
<dbReference type="GO" id="GO:0042732">
    <property type="term" value="P:D-xylose metabolic process"/>
    <property type="evidence" value="ECO:0007669"/>
    <property type="project" value="InterPro"/>
</dbReference>
<dbReference type="GO" id="GO:0048040">
    <property type="term" value="F:UDP-glucuronate decarboxylase activity"/>
    <property type="evidence" value="ECO:0007669"/>
    <property type="project" value="TreeGrafter"/>
</dbReference>
<comment type="cofactor">
    <cofactor evidence="1">
        <name>NAD(+)</name>
        <dbReference type="ChEBI" id="CHEBI:57540"/>
    </cofactor>
</comment>
<dbReference type="PRINTS" id="PR01713">
    <property type="entry name" value="NUCEPIMERASE"/>
</dbReference>
<dbReference type="UniPathway" id="UPA00796">
    <property type="reaction ID" value="UER00771"/>
</dbReference>
<evidence type="ECO:0000256" key="3">
    <source>
        <dbReference type="ARBA" id="ARBA00022692"/>
    </source>
</evidence>
<comment type="subcellular location">
    <subcellularLocation>
        <location evidence="2">Golgi apparatus membrane</location>
        <topology evidence="2">Single-pass type II membrane protein</topology>
    </subcellularLocation>
    <subcellularLocation>
        <location evidence="12">Golgi apparatus</location>
        <location evidence="12">Golgi stack membrane</location>
    </subcellularLocation>
</comment>
<evidence type="ECO:0000256" key="6">
    <source>
        <dbReference type="ARBA" id="ARBA00022989"/>
    </source>
</evidence>
<dbReference type="Gene3D" id="3.40.50.720">
    <property type="entry name" value="NAD(P)-binding Rossmann-like Domain"/>
    <property type="match status" value="1"/>
</dbReference>
<keyword evidence="7" id="KW-0520">NAD</keyword>
<reference evidence="15" key="1">
    <citation type="submission" date="2011-09" db="EMBL/GenBank/DDBJ databases">
        <title>Complete sequence of Halovivax ruber XH-70.</title>
        <authorList>
            <consortium name="US DOE Joint Genome Institute"/>
            <person name="Lucas S."/>
            <person name="Han J."/>
            <person name="Lapidus A."/>
            <person name="Cheng J.-F."/>
            <person name="Goodwin L."/>
            <person name="Pitluck S."/>
            <person name="Peters L."/>
            <person name="Mikhailova N."/>
            <person name="Davenport K."/>
            <person name="Detter J.C."/>
            <person name="Han C."/>
            <person name="Tapia R."/>
            <person name="Land M."/>
            <person name="Hauser L."/>
            <person name="Kyrpides N."/>
            <person name="Ivanova N."/>
            <person name="Pagani I."/>
            <person name="Sproer C."/>
            <person name="Anderson I."/>
            <person name="Woyke T."/>
        </authorList>
    </citation>
    <scope>NUCLEOTIDE SEQUENCE</scope>
    <source>
        <strain evidence="15">XH-70</strain>
    </source>
</reference>
<organism evidence="15 16">
    <name type="scientific">Halovivax ruber (strain DSM 18193 / JCM 13892 / XH-70)</name>
    <dbReference type="NCBI Taxonomy" id="797302"/>
    <lineage>
        <taxon>Archaea</taxon>
        <taxon>Methanobacteriati</taxon>
        <taxon>Methanobacteriota</taxon>
        <taxon>Stenosarchaea group</taxon>
        <taxon>Halobacteria</taxon>
        <taxon>Halobacteriales</taxon>
        <taxon>Natrialbaceae</taxon>
        <taxon>Halovivax</taxon>
    </lineage>
</organism>
<dbReference type="GO" id="GO:0005737">
    <property type="term" value="C:cytoplasm"/>
    <property type="evidence" value="ECO:0007669"/>
    <property type="project" value="TreeGrafter"/>
</dbReference>
<proteinExistence type="predicted"/>
<dbReference type="PANTHER" id="PTHR43078">
    <property type="entry name" value="UDP-GLUCURONIC ACID DECARBOXYLASE-RELATED"/>
    <property type="match status" value="1"/>
</dbReference>
<dbReference type="Pfam" id="PF01370">
    <property type="entry name" value="Epimerase"/>
    <property type="match status" value="1"/>
</dbReference>
<keyword evidence="8" id="KW-0333">Golgi apparatus</keyword>
<dbReference type="FunFam" id="3.40.50.720:FF:000065">
    <property type="entry name" value="UDP-glucuronic acid decarboxylase 1"/>
    <property type="match status" value="1"/>
</dbReference>
<dbReference type="GO" id="GO:0070403">
    <property type="term" value="F:NAD+ binding"/>
    <property type="evidence" value="ECO:0007669"/>
    <property type="project" value="InterPro"/>
</dbReference>
<dbReference type="GeneID" id="14375267"/>
<keyword evidence="10" id="KW-0325">Glycoprotein</keyword>
<evidence type="ECO:0000259" key="14">
    <source>
        <dbReference type="Pfam" id="PF01370"/>
    </source>
</evidence>
<evidence type="ECO:0000256" key="2">
    <source>
        <dbReference type="ARBA" id="ARBA00004323"/>
    </source>
</evidence>
<dbReference type="STRING" id="797302.Halru_1013"/>
<evidence type="ECO:0000256" key="5">
    <source>
        <dbReference type="ARBA" id="ARBA00022968"/>
    </source>
</evidence>
<evidence type="ECO:0000256" key="1">
    <source>
        <dbReference type="ARBA" id="ARBA00001911"/>
    </source>
</evidence>
<dbReference type="InterPro" id="IPR001509">
    <property type="entry name" value="Epimerase_deHydtase"/>
</dbReference>
<evidence type="ECO:0000256" key="7">
    <source>
        <dbReference type="ARBA" id="ARBA00023027"/>
    </source>
</evidence>
<dbReference type="PANTHER" id="PTHR43078:SF6">
    <property type="entry name" value="UDP-GLUCURONIC ACID DECARBOXYLASE 1"/>
    <property type="match status" value="1"/>
</dbReference>
<dbReference type="CDD" id="cd05230">
    <property type="entry name" value="UGD_SDR_e"/>
    <property type="match status" value="1"/>
</dbReference>
<evidence type="ECO:0000256" key="4">
    <source>
        <dbReference type="ARBA" id="ARBA00022793"/>
    </source>
</evidence>
<feature type="domain" description="NAD-dependent epimerase/dehydratase" evidence="14">
    <location>
        <begin position="5"/>
        <end position="241"/>
    </location>
</feature>
<evidence type="ECO:0000256" key="9">
    <source>
        <dbReference type="ARBA" id="ARBA00023136"/>
    </source>
</evidence>
<evidence type="ECO:0000313" key="16">
    <source>
        <dbReference type="Proteomes" id="UP000010846"/>
    </source>
</evidence>
<dbReference type="Proteomes" id="UP000010846">
    <property type="component" value="Chromosome"/>
</dbReference>
<keyword evidence="3" id="KW-0812">Transmembrane</keyword>
<dbReference type="EMBL" id="CP003050">
    <property type="protein sequence ID" value="AGB15632.1"/>
    <property type="molecule type" value="Genomic_DNA"/>
</dbReference>
<evidence type="ECO:0000256" key="12">
    <source>
        <dbReference type="ARBA" id="ARBA00037859"/>
    </source>
</evidence>
<sequence>MTKRALVTGGAGFLGSHLTERLLADGYRVICVDNLGSGRRENIKQFLQNDDFQLKEVDIRKDPGLPPTDEVYHFASRASPKDFTEYPVQIALTNTEGTRHLLDYARDYDAKMIYASTSEVYGDPEVHPQEESYNGSVNIRGPRGCYDESKRFGETLTAAYKRKYNVDVRTIRIFNTYGPRMRPDDGRVVPTFVTQALRGDDLTIYGDGTQTRSFCYVDDLVDGIRAVMQVDEPTYDVYNLGNQNERTIRDLAKEILEATNTESDITYEPLPEDDPGQRKPDISRIQEDLGWEPTVPLSAGLQETVAHFERILRE</sequence>
<dbReference type="OrthoDB" id="4907at2157"/>
<accession>L0ICD8</accession>
<evidence type="ECO:0000256" key="10">
    <source>
        <dbReference type="ARBA" id="ARBA00023180"/>
    </source>
</evidence>
<gene>
    <name evidence="15" type="ordered locus">Halru_1013</name>
</gene>
<dbReference type="GO" id="GO:0033320">
    <property type="term" value="P:UDP-D-xylose biosynthetic process"/>
    <property type="evidence" value="ECO:0007669"/>
    <property type="project" value="UniProtKB-UniPathway"/>
</dbReference>
<dbReference type="SUPFAM" id="SSF51735">
    <property type="entry name" value="NAD(P)-binding Rossmann-fold domains"/>
    <property type="match status" value="1"/>
</dbReference>
<keyword evidence="6" id="KW-1133">Transmembrane helix</keyword>
<keyword evidence="11" id="KW-0456">Lyase</keyword>
<dbReference type="RefSeq" id="WP_015300297.1">
    <property type="nucleotide sequence ID" value="NC_019964.1"/>
</dbReference>
<dbReference type="InterPro" id="IPR044516">
    <property type="entry name" value="UXS-like"/>
</dbReference>
<evidence type="ECO:0000313" key="15">
    <source>
        <dbReference type="EMBL" id="AGB15632.1"/>
    </source>
</evidence>
<evidence type="ECO:0000256" key="8">
    <source>
        <dbReference type="ARBA" id="ARBA00023034"/>
    </source>
</evidence>
<keyword evidence="5" id="KW-0735">Signal-anchor</keyword>
<protein>
    <submittedName>
        <fullName evidence="15">Nucleoside-diphosphate-sugar epimerase</fullName>
    </submittedName>
</protein>
<dbReference type="HOGENOM" id="CLU_007383_4_0_2"/>
<feature type="region of interest" description="Disordered" evidence="13">
    <location>
        <begin position="262"/>
        <end position="281"/>
    </location>
</feature>
<dbReference type="InterPro" id="IPR036291">
    <property type="entry name" value="NAD(P)-bd_dom_sf"/>
</dbReference>
<keyword evidence="4" id="KW-0210">Decarboxylase</keyword>
<keyword evidence="9" id="KW-0472">Membrane</keyword>
<dbReference type="AlphaFoldDB" id="L0ICD8"/>
<dbReference type="eggNOG" id="arCOG01369">
    <property type="taxonomic scope" value="Archaea"/>
</dbReference>
<dbReference type="KEGG" id="hru:Halru_1013"/>
<evidence type="ECO:0000256" key="13">
    <source>
        <dbReference type="SAM" id="MobiDB-lite"/>
    </source>
</evidence>
<evidence type="ECO:0000256" key="11">
    <source>
        <dbReference type="ARBA" id="ARBA00023239"/>
    </source>
</evidence>